<evidence type="ECO:0000256" key="2">
    <source>
        <dbReference type="ARBA" id="ARBA00022525"/>
    </source>
</evidence>
<dbReference type="Pfam" id="PF00353">
    <property type="entry name" value="HemolysinCabind"/>
    <property type="match status" value="4"/>
</dbReference>
<gene>
    <name evidence="5" type="ORF">NCI01_09305</name>
</gene>
<dbReference type="InterPro" id="IPR001343">
    <property type="entry name" value="Hemolysn_Ca-bd"/>
</dbReference>
<dbReference type="RefSeq" id="WP_254181198.1">
    <property type="nucleotide sequence ID" value="NZ_JANARS010000003.1"/>
</dbReference>
<dbReference type="PRINTS" id="PR00313">
    <property type="entry name" value="CABNDNGRPT"/>
</dbReference>
<reference evidence="5 6" key="1">
    <citation type="submission" date="2022-06" db="EMBL/GenBank/DDBJ databases">
        <authorList>
            <person name="So Y."/>
        </authorList>
    </citation>
    <scope>NUCLEOTIDE SEQUENCE [LARGE SCALE GENOMIC DNA]</scope>
    <source>
        <strain evidence="5 6">STR3</strain>
    </source>
</reference>
<feature type="compositionally biased region" description="Gly residues" evidence="3">
    <location>
        <begin position="451"/>
        <end position="460"/>
    </location>
</feature>
<dbReference type="InterPro" id="IPR018511">
    <property type="entry name" value="Hemolysin-typ_Ca-bd_CS"/>
</dbReference>
<protein>
    <recommendedName>
        <fullName evidence="7">Calcium-binding protein</fullName>
    </recommendedName>
</protein>
<dbReference type="PANTHER" id="PTHR38340:SF1">
    <property type="entry name" value="S-LAYER PROTEIN"/>
    <property type="match status" value="1"/>
</dbReference>
<evidence type="ECO:0008006" key="7">
    <source>
        <dbReference type="Google" id="ProtNLM"/>
    </source>
</evidence>
<dbReference type="InterPro" id="IPR011049">
    <property type="entry name" value="Serralysin-like_metalloprot_C"/>
</dbReference>
<dbReference type="Gene3D" id="2.160.20.160">
    <property type="match status" value="1"/>
</dbReference>
<feature type="compositionally biased region" description="Basic and acidic residues" evidence="3">
    <location>
        <begin position="412"/>
        <end position="421"/>
    </location>
</feature>
<dbReference type="PROSITE" id="PS00330">
    <property type="entry name" value="HEMOLYSIN_CALCIUM"/>
    <property type="match status" value="1"/>
</dbReference>
<evidence type="ECO:0000256" key="1">
    <source>
        <dbReference type="ARBA" id="ARBA00004613"/>
    </source>
</evidence>
<name>A0ABT1KW59_9ACTN</name>
<feature type="region of interest" description="Disordered" evidence="3">
    <location>
        <begin position="390"/>
        <end position="485"/>
    </location>
</feature>
<dbReference type="PANTHER" id="PTHR38340">
    <property type="entry name" value="S-LAYER PROTEIN"/>
    <property type="match status" value="1"/>
</dbReference>
<dbReference type="InterPro" id="IPR050557">
    <property type="entry name" value="RTX_toxin/Mannuronan_C5-epim"/>
</dbReference>
<proteinExistence type="predicted"/>
<dbReference type="Proteomes" id="UP001204524">
    <property type="component" value="Unassembled WGS sequence"/>
</dbReference>
<dbReference type="SUPFAM" id="SSF51120">
    <property type="entry name" value="beta-Roll"/>
    <property type="match status" value="2"/>
</dbReference>
<dbReference type="EMBL" id="JANARS010000003">
    <property type="protein sequence ID" value="MCP3421990.1"/>
    <property type="molecule type" value="Genomic_DNA"/>
</dbReference>
<dbReference type="Gene3D" id="2.150.10.10">
    <property type="entry name" value="Serralysin-like metalloprotease, C-terminal"/>
    <property type="match status" value="2"/>
</dbReference>
<keyword evidence="4" id="KW-0732">Signal</keyword>
<feature type="signal peptide" evidence="4">
    <location>
        <begin position="1"/>
        <end position="29"/>
    </location>
</feature>
<keyword evidence="2" id="KW-0964">Secreted</keyword>
<accession>A0ABT1KW59</accession>
<sequence length="485" mass="48188">MRRTTTLTTAGLLGLALLAPATWASPAAAAGETCRGEAATIVGTGDKITGTEGRDVIVTATAGVVDALGGDDLICVAPTRAGSNVFPIDAGSGDDVVDTTATPGGNYVTTVLGPGADTFVGGKASDTVFGGEDTDPWIDTERDTIDTGGSGDDVFTGATGSTNHDVVRLGDGDDQAHVASPEVGSDAVLDGGGGEDGLWLEAGATDVALDMAAGSFAGPAATTAFSGFDFSTVTIGAATLTYRGTEGADSLTVDAEGGAPELQVSTGGGDDNVSLADAALAPGSRVDTGAGRDGLVVASKTGALAIDLPGDRLTVLGIEAAAPGVEDAWLMAPTVTLTGDADDNDLYWSGCDATLRGGAGDDALYWSYDSLFEAYEFRCPGSATMNGGAGQDVLRSSGGDDRLVGGSGNDRVLGRGGDDKILGGAGNDELDGGDGRDDVRGGAGKDTLLGRGAGDTLLGGRGRDTADGSQGRDRCAAERERRCER</sequence>
<feature type="compositionally biased region" description="Basic and acidic residues" evidence="3">
    <location>
        <begin position="461"/>
        <end position="485"/>
    </location>
</feature>
<organism evidence="5 6">
    <name type="scientific">Nocardioides pinisoli</name>
    <dbReference type="NCBI Taxonomy" id="2950279"/>
    <lineage>
        <taxon>Bacteria</taxon>
        <taxon>Bacillati</taxon>
        <taxon>Actinomycetota</taxon>
        <taxon>Actinomycetes</taxon>
        <taxon>Propionibacteriales</taxon>
        <taxon>Nocardioidaceae</taxon>
        <taxon>Nocardioides</taxon>
    </lineage>
</organism>
<evidence type="ECO:0000313" key="5">
    <source>
        <dbReference type="EMBL" id="MCP3421990.1"/>
    </source>
</evidence>
<feature type="chain" id="PRO_5047490003" description="Calcium-binding protein" evidence="4">
    <location>
        <begin position="30"/>
        <end position="485"/>
    </location>
</feature>
<evidence type="ECO:0000313" key="6">
    <source>
        <dbReference type="Proteomes" id="UP001204524"/>
    </source>
</evidence>
<evidence type="ECO:0000256" key="4">
    <source>
        <dbReference type="SAM" id="SignalP"/>
    </source>
</evidence>
<keyword evidence="6" id="KW-1185">Reference proteome</keyword>
<comment type="subcellular location">
    <subcellularLocation>
        <location evidence="1">Secreted</location>
    </subcellularLocation>
</comment>
<comment type="caution">
    <text evidence="5">The sequence shown here is derived from an EMBL/GenBank/DDBJ whole genome shotgun (WGS) entry which is preliminary data.</text>
</comment>
<evidence type="ECO:0000256" key="3">
    <source>
        <dbReference type="SAM" id="MobiDB-lite"/>
    </source>
</evidence>